<keyword evidence="3" id="KW-0238">DNA-binding</keyword>
<keyword evidence="4" id="KW-0233">DNA recombination</keyword>
<reference evidence="6 7" key="1">
    <citation type="submission" date="2018-05" db="EMBL/GenBank/DDBJ databases">
        <title>Genomic Encyclopedia of Type Strains, Phase IV (KMG-IV): sequencing the most valuable type-strain genomes for metagenomic binning, comparative biology and taxonomic classification.</title>
        <authorList>
            <person name="Goeker M."/>
        </authorList>
    </citation>
    <scope>NUCLEOTIDE SEQUENCE [LARGE SCALE GENOMIC DNA]</scope>
    <source>
        <strain evidence="6 7">DSM 3183</strain>
    </source>
</reference>
<evidence type="ECO:0000313" key="7">
    <source>
        <dbReference type="Proteomes" id="UP000248014"/>
    </source>
</evidence>
<dbReference type="InterPro" id="IPR013762">
    <property type="entry name" value="Integrase-like_cat_sf"/>
</dbReference>
<organism evidence="6 7">
    <name type="scientific">Blastomonas natatoria</name>
    <dbReference type="NCBI Taxonomy" id="34015"/>
    <lineage>
        <taxon>Bacteria</taxon>
        <taxon>Pseudomonadati</taxon>
        <taxon>Pseudomonadota</taxon>
        <taxon>Alphaproteobacteria</taxon>
        <taxon>Sphingomonadales</taxon>
        <taxon>Sphingomonadaceae</taxon>
        <taxon>Blastomonas</taxon>
    </lineage>
</organism>
<evidence type="ECO:0000256" key="3">
    <source>
        <dbReference type="ARBA" id="ARBA00023125"/>
    </source>
</evidence>
<dbReference type="InterPro" id="IPR050090">
    <property type="entry name" value="Tyrosine_recombinase_XerCD"/>
</dbReference>
<dbReference type="GO" id="GO:0015074">
    <property type="term" value="P:DNA integration"/>
    <property type="evidence" value="ECO:0007669"/>
    <property type="project" value="UniProtKB-KW"/>
</dbReference>
<dbReference type="CDD" id="cd00796">
    <property type="entry name" value="INT_Rci_Hp1_C"/>
    <property type="match status" value="1"/>
</dbReference>
<keyword evidence="2" id="KW-0229">DNA integration</keyword>
<evidence type="ECO:0000259" key="5">
    <source>
        <dbReference type="PROSITE" id="PS51898"/>
    </source>
</evidence>
<dbReference type="SUPFAM" id="SSF56349">
    <property type="entry name" value="DNA breaking-rejoining enzymes"/>
    <property type="match status" value="1"/>
</dbReference>
<dbReference type="InterPro" id="IPR011010">
    <property type="entry name" value="DNA_brk_join_enz"/>
</dbReference>
<comment type="caution">
    <text evidence="6">The sequence shown here is derived from an EMBL/GenBank/DDBJ whole genome shotgun (WGS) entry which is preliminary data.</text>
</comment>
<comment type="similarity">
    <text evidence="1">Belongs to the 'phage' integrase family.</text>
</comment>
<evidence type="ECO:0000256" key="4">
    <source>
        <dbReference type="ARBA" id="ARBA00023172"/>
    </source>
</evidence>
<gene>
    <name evidence="6" type="ORF">C7451_10694</name>
</gene>
<proteinExistence type="inferred from homology"/>
<dbReference type="InterPro" id="IPR002104">
    <property type="entry name" value="Integrase_catalytic"/>
</dbReference>
<protein>
    <submittedName>
        <fullName evidence="6">Site-specific recombinase XerD</fullName>
    </submittedName>
</protein>
<dbReference type="GO" id="GO:0006310">
    <property type="term" value="P:DNA recombination"/>
    <property type="evidence" value="ECO:0007669"/>
    <property type="project" value="UniProtKB-KW"/>
</dbReference>
<feature type="domain" description="Tyr recombinase" evidence="5">
    <location>
        <begin position="159"/>
        <end position="330"/>
    </location>
</feature>
<accession>A0A2V3V2Z3</accession>
<keyword evidence="7" id="KW-1185">Reference proteome</keyword>
<dbReference type="AlphaFoldDB" id="A0A2V3V2Z3"/>
<name>A0A2V3V2Z3_9SPHN</name>
<dbReference type="Pfam" id="PF00589">
    <property type="entry name" value="Phage_integrase"/>
    <property type="match status" value="1"/>
</dbReference>
<evidence type="ECO:0000256" key="2">
    <source>
        <dbReference type="ARBA" id="ARBA00022908"/>
    </source>
</evidence>
<sequence length="337" mass="38158">MQSQPEYTVQRFRGGFALVWAKDRSRPIGAPGNRGRRTLYAADRAGAESEARRIWAGSDNSPWTLGRIVTAYIATLEADQKPSTQRRKDGWRAMRTFWENTDPELIDEAMCRSYADQRKASASTVRYELLMVSTAVGWARKAGHTSARPEMWLPSAPERQTRHLTHKQFEQFYAEVKAPHARLYVLLGLFTMARPSAILDLTWDRVDFDRGLIDLNPPGRKQTAKRRPVVPMNDELRAALEDAYRARQCAYVVERGGKQVANIKKAFQAASERSGIHATPYSLRHTGAVWAAEAGVSMDELAQFMGHDDAATTSRHYARYSPDYLRTVANRVQRRAS</sequence>
<dbReference type="EMBL" id="QJJM01000006">
    <property type="protein sequence ID" value="PXW75930.1"/>
    <property type="molecule type" value="Genomic_DNA"/>
</dbReference>
<dbReference type="PANTHER" id="PTHR30349">
    <property type="entry name" value="PHAGE INTEGRASE-RELATED"/>
    <property type="match status" value="1"/>
</dbReference>
<dbReference type="GO" id="GO:0003677">
    <property type="term" value="F:DNA binding"/>
    <property type="evidence" value="ECO:0007669"/>
    <property type="project" value="UniProtKB-KW"/>
</dbReference>
<evidence type="ECO:0000256" key="1">
    <source>
        <dbReference type="ARBA" id="ARBA00008857"/>
    </source>
</evidence>
<evidence type="ECO:0000313" key="6">
    <source>
        <dbReference type="EMBL" id="PXW75930.1"/>
    </source>
</evidence>
<dbReference type="PROSITE" id="PS51898">
    <property type="entry name" value="TYR_RECOMBINASE"/>
    <property type="match status" value="1"/>
</dbReference>
<dbReference type="PANTHER" id="PTHR30349:SF41">
    <property type="entry name" value="INTEGRASE_RECOMBINASE PROTEIN MJ0367-RELATED"/>
    <property type="match status" value="1"/>
</dbReference>
<dbReference type="Proteomes" id="UP000248014">
    <property type="component" value="Unassembled WGS sequence"/>
</dbReference>
<dbReference type="Gene3D" id="1.10.443.10">
    <property type="entry name" value="Intergrase catalytic core"/>
    <property type="match status" value="1"/>
</dbReference>